<feature type="transmembrane region" description="Helical" evidence="2">
    <location>
        <begin position="20"/>
        <end position="40"/>
    </location>
</feature>
<protein>
    <submittedName>
        <fullName evidence="3">Uncharacterized protein</fullName>
    </submittedName>
</protein>
<keyword evidence="2" id="KW-0812">Transmembrane</keyword>
<accession>A0A2N9LAR9</accession>
<evidence type="ECO:0000313" key="3">
    <source>
        <dbReference type="EMBL" id="SPE20341.1"/>
    </source>
</evidence>
<gene>
    <name evidence="3" type="ORF">SBA5_290195</name>
</gene>
<name>A0A2N9LAR9_9BACT</name>
<dbReference type="EMBL" id="OKRB01000085">
    <property type="protein sequence ID" value="SPE20341.1"/>
    <property type="molecule type" value="Genomic_DNA"/>
</dbReference>
<evidence type="ECO:0000256" key="1">
    <source>
        <dbReference type="SAM" id="MobiDB-lite"/>
    </source>
</evidence>
<feature type="compositionally biased region" description="Polar residues" evidence="1">
    <location>
        <begin position="56"/>
        <end position="69"/>
    </location>
</feature>
<reference evidence="4" key="1">
    <citation type="submission" date="2018-02" db="EMBL/GenBank/DDBJ databases">
        <authorList>
            <person name="Hausmann B."/>
        </authorList>
    </citation>
    <scope>NUCLEOTIDE SEQUENCE [LARGE SCALE GENOMIC DNA]</scope>
    <source>
        <strain evidence="4">Peat soil MAG SbA5</strain>
    </source>
</reference>
<keyword evidence="2" id="KW-0472">Membrane</keyword>
<organism evidence="3 4">
    <name type="scientific">Candidatus Sulfuritelmatomonas gaucii</name>
    <dbReference type="NCBI Taxonomy" id="2043161"/>
    <lineage>
        <taxon>Bacteria</taxon>
        <taxon>Pseudomonadati</taxon>
        <taxon>Acidobacteriota</taxon>
        <taxon>Terriglobia</taxon>
        <taxon>Terriglobales</taxon>
        <taxon>Acidobacteriaceae</taxon>
        <taxon>Candidatus Sulfuritelmatomonas</taxon>
    </lineage>
</organism>
<sequence>MVCCSGQRLFKQPSCSLTCWVPTLATSLFLWLGWVLYLLSEMVPPMSGNKSDHPKQQQQDEQSHGKGNQ</sequence>
<evidence type="ECO:0000313" key="4">
    <source>
        <dbReference type="Proteomes" id="UP000239735"/>
    </source>
</evidence>
<proteinExistence type="predicted"/>
<keyword evidence="2" id="KW-1133">Transmembrane helix</keyword>
<evidence type="ECO:0000256" key="2">
    <source>
        <dbReference type="SAM" id="Phobius"/>
    </source>
</evidence>
<dbReference type="Proteomes" id="UP000239735">
    <property type="component" value="Unassembled WGS sequence"/>
</dbReference>
<dbReference type="AlphaFoldDB" id="A0A2N9LAR9"/>
<feature type="region of interest" description="Disordered" evidence="1">
    <location>
        <begin position="46"/>
        <end position="69"/>
    </location>
</feature>